<feature type="compositionally biased region" description="Low complexity" evidence="1">
    <location>
        <begin position="249"/>
        <end position="259"/>
    </location>
</feature>
<feature type="region of interest" description="Disordered" evidence="1">
    <location>
        <begin position="248"/>
        <end position="268"/>
    </location>
</feature>
<dbReference type="Proteomes" id="UP000273828">
    <property type="component" value="Unassembled WGS sequence"/>
</dbReference>
<dbReference type="AlphaFoldDB" id="A0A3N6LQ37"/>
<evidence type="ECO:0000313" key="2">
    <source>
        <dbReference type="EMBL" id="RQG91688.1"/>
    </source>
</evidence>
<accession>A0A3N6LQ37</accession>
<name>A0A3N6LQ37_9EURY</name>
<sequence>MTLSERDGRDVVIERDEYTCRRCGKHADDDPRGLQLYSVSDRPAETVHDSALVTVCSPCFASLASDPDDACCPDETELFSLVRETTEREGVAVSAVANFASVATELPGELERTTADPVANTRVGSTYVRARRETLLAIDSVDSHLDRLSALESATYGFELSDPLDSFVETGIRLQSQLRGIVSLNERIVAGLEHCHGCFGVLEDGTSRCSACALERRDVDDWCSNSDDAIDFERLFTAINETLQAASGTTETLTDRTTTVAERLHGEP</sequence>
<reference evidence="2 3" key="1">
    <citation type="submission" date="2018-10" db="EMBL/GenBank/DDBJ databases">
        <title>Natrarchaeobius chitinivorans gen. nov., sp. nov., and Natrarchaeobius haloalkaliphilus sp. nov., alkaliphilic, chitin-utilizing haloarchaea from hypersaline alkaline lakes.</title>
        <authorList>
            <person name="Sorokin D.Y."/>
            <person name="Elcheninov A.G."/>
            <person name="Kostrikina N.A."/>
            <person name="Bale N.J."/>
            <person name="Sinninghe Damste J.S."/>
            <person name="Khijniak T.V."/>
            <person name="Kublanov I.V."/>
            <person name="Toshchakov S.V."/>
        </authorList>
    </citation>
    <scope>NUCLEOTIDE SEQUENCE [LARGE SCALE GENOMIC DNA]</scope>
    <source>
        <strain evidence="2 3">AArcht-Sl</strain>
    </source>
</reference>
<keyword evidence="3" id="KW-1185">Reference proteome</keyword>
<evidence type="ECO:0000313" key="3">
    <source>
        <dbReference type="Proteomes" id="UP000273828"/>
    </source>
</evidence>
<dbReference type="EMBL" id="REFY01000002">
    <property type="protein sequence ID" value="RQG91688.1"/>
    <property type="molecule type" value="Genomic_DNA"/>
</dbReference>
<protein>
    <submittedName>
        <fullName evidence="2">HNH endonuclease</fullName>
    </submittedName>
</protein>
<dbReference type="GO" id="GO:0004519">
    <property type="term" value="F:endonuclease activity"/>
    <property type="evidence" value="ECO:0007669"/>
    <property type="project" value="UniProtKB-KW"/>
</dbReference>
<gene>
    <name evidence="2" type="ORF">EA462_03885</name>
</gene>
<keyword evidence="2" id="KW-0378">Hydrolase</keyword>
<keyword evidence="2" id="KW-0255">Endonuclease</keyword>
<evidence type="ECO:0000256" key="1">
    <source>
        <dbReference type="SAM" id="MobiDB-lite"/>
    </source>
</evidence>
<organism evidence="2 3">
    <name type="scientific">Natrarchaeobius halalkaliphilus</name>
    <dbReference type="NCBI Taxonomy" id="1679091"/>
    <lineage>
        <taxon>Archaea</taxon>
        <taxon>Methanobacteriati</taxon>
        <taxon>Methanobacteriota</taxon>
        <taxon>Stenosarchaea group</taxon>
        <taxon>Halobacteria</taxon>
        <taxon>Halobacteriales</taxon>
        <taxon>Natrialbaceae</taxon>
        <taxon>Natrarchaeobius</taxon>
    </lineage>
</organism>
<dbReference type="RefSeq" id="WP_124177261.1">
    <property type="nucleotide sequence ID" value="NZ_REFY01000002.1"/>
</dbReference>
<proteinExistence type="predicted"/>
<comment type="caution">
    <text evidence="2">The sequence shown here is derived from an EMBL/GenBank/DDBJ whole genome shotgun (WGS) entry which is preliminary data.</text>
</comment>
<keyword evidence="2" id="KW-0540">Nuclease</keyword>